<evidence type="ECO:0000256" key="2">
    <source>
        <dbReference type="ARBA" id="ARBA00023002"/>
    </source>
</evidence>
<sequence>MTSATQILLIGAGELGTAFLPHLSALPHTHITLGVRTPQKYNHLSSATVSLTPLDITGPSEALSQTFANYNIVISATGFGQYNGTLLKLAKEILDAGLLRRTANRSRLWFFPWQWGVNYDVTGDGQGLMPLFGEQAAVRDLLRAEATQNNIKWTILSTGIFMSFLFEQFWGVVDREGGGITVRALRSWEHGITVTDVSDIGKILARVITGDVEADNTVVYAAGDTVTYKELADIVERTAGEPVKREAWTIPYLEAELAKDRDDHIKKYRLVFARDGVCWDKHGTVNYELNIPVINVDKSLSILKLPHNMRSIMTTVFT</sequence>
<comment type="caution">
    <text evidence="4">The sequence shown here is derived from an EMBL/GenBank/DDBJ whole genome shotgun (WGS) entry which is preliminary data.</text>
</comment>
<evidence type="ECO:0000313" key="5">
    <source>
        <dbReference type="Proteomes" id="UP000799764"/>
    </source>
</evidence>
<dbReference type="SUPFAM" id="SSF51735">
    <property type="entry name" value="NAD(P)-binding Rossmann-fold domains"/>
    <property type="match status" value="1"/>
</dbReference>
<dbReference type="GO" id="GO:0016491">
    <property type="term" value="F:oxidoreductase activity"/>
    <property type="evidence" value="ECO:0007669"/>
    <property type="project" value="UniProtKB-KW"/>
</dbReference>
<reference evidence="4" key="1">
    <citation type="journal article" date="2020" name="Stud. Mycol.">
        <title>101 Dothideomycetes genomes: a test case for predicting lifestyles and emergence of pathogens.</title>
        <authorList>
            <person name="Haridas S."/>
            <person name="Albert R."/>
            <person name="Binder M."/>
            <person name="Bloem J."/>
            <person name="Labutti K."/>
            <person name="Salamov A."/>
            <person name="Andreopoulos B."/>
            <person name="Baker S."/>
            <person name="Barry K."/>
            <person name="Bills G."/>
            <person name="Bluhm B."/>
            <person name="Cannon C."/>
            <person name="Castanera R."/>
            <person name="Culley D."/>
            <person name="Daum C."/>
            <person name="Ezra D."/>
            <person name="Gonzalez J."/>
            <person name="Henrissat B."/>
            <person name="Kuo A."/>
            <person name="Liang C."/>
            <person name="Lipzen A."/>
            <person name="Lutzoni F."/>
            <person name="Magnuson J."/>
            <person name="Mondo S."/>
            <person name="Nolan M."/>
            <person name="Ohm R."/>
            <person name="Pangilinan J."/>
            <person name="Park H.-J."/>
            <person name="Ramirez L."/>
            <person name="Alfaro M."/>
            <person name="Sun H."/>
            <person name="Tritt A."/>
            <person name="Yoshinaga Y."/>
            <person name="Zwiers L.-H."/>
            <person name="Turgeon B."/>
            <person name="Goodwin S."/>
            <person name="Spatafora J."/>
            <person name="Crous P."/>
            <person name="Grigoriev I."/>
        </authorList>
    </citation>
    <scope>NUCLEOTIDE SEQUENCE</scope>
    <source>
        <strain evidence="4">CBS 690.94</strain>
    </source>
</reference>
<evidence type="ECO:0000259" key="3">
    <source>
        <dbReference type="Pfam" id="PF05368"/>
    </source>
</evidence>
<dbReference type="Proteomes" id="UP000799764">
    <property type="component" value="Unassembled WGS sequence"/>
</dbReference>
<keyword evidence="5" id="KW-1185">Reference proteome</keyword>
<dbReference type="AlphaFoldDB" id="A0A9P4PQL6"/>
<keyword evidence="1" id="KW-0521">NADP</keyword>
<dbReference type="PANTHER" id="PTHR47706">
    <property type="entry name" value="NMRA-LIKE FAMILY PROTEIN"/>
    <property type="match status" value="1"/>
</dbReference>
<dbReference type="PANTHER" id="PTHR47706:SF6">
    <property type="entry name" value="NMRA-LIKE FAMILY PROTEIN (AFU_ORTHOLOGUE AFUA_6G00280)"/>
    <property type="match status" value="1"/>
</dbReference>
<dbReference type="InterPro" id="IPR036291">
    <property type="entry name" value="NAD(P)-bd_dom_sf"/>
</dbReference>
<evidence type="ECO:0000256" key="1">
    <source>
        <dbReference type="ARBA" id="ARBA00022857"/>
    </source>
</evidence>
<accession>A0A9P4PQL6</accession>
<name>A0A9P4PQL6_9PLEO</name>
<gene>
    <name evidence="4" type="ORF">P171DRAFT_194408</name>
</gene>
<dbReference type="Gene3D" id="3.40.50.720">
    <property type="entry name" value="NAD(P)-binding Rossmann-like Domain"/>
    <property type="match status" value="1"/>
</dbReference>
<dbReference type="Pfam" id="PF05368">
    <property type="entry name" value="NmrA"/>
    <property type="match status" value="1"/>
</dbReference>
<organism evidence="4 5">
    <name type="scientific">Karstenula rhodostoma CBS 690.94</name>
    <dbReference type="NCBI Taxonomy" id="1392251"/>
    <lineage>
        <taxon>Eukaryota</taxon>
        <taxon>Fungi</taxon>
        <taxon>Dikarya</taxon>
        <taxon>Ascomycota</taxon>
        <taxon>Pezizomycotina</taxon>
        <taxon>Dothideomycetes</taxon>
        <taxon>Pleosporomycetidae</taxon>
        <taxon>Pleosporales</taxon>
        <taxon>Massarineae</taxon>
        <taxon>Didymosphaeriaceae</taxon>
        <taxon>Karstenula</taxon>
    </lineage>
</organism>
<dbReference type="InterPro" id="IPR008030">
    <property type="entry name" value="NmrA-like"/>
</dbReference>
<dbReference type="EMBL" id="MU001494">
    <property type="protein sequence ID" value="KAF2449499.1"/>
    <property type="molecule type" value="Genomic_DNA"/>
</dbReference>
<evidence type="ECO:0000313" key="4">
    <source>
        <dbReference type="EMBL" id="KAF2449499.1"/>
    </source>
</evidence>
<proteinExistence type="predicted"/>
<protein>
    <submittedName>
        <fullName evidence="4">NAD(P)-binding protein</fullName>
    </submittedName>
</protein>
<dbReference type="OrthoDB" id="5283654at2759"/>
<keyword evidence="2" id="KW-0560">Oxidoreductase</keyword>
<dbReference type="InterPro" id="IPR051609">
    <property type="entry name" value="NmrA/Isoflavone_reductase-like"/>
</dbReference>
<feature type="domain" description="NmrA-like" evidence="3">
    <location>
        <begin position="6"/>
        <end position="250"/>
    </location>
</feature>